<comment type="caution">
    <text evidence="1">The sequence shown here is derived from an EMBL/GenBank/DDBJ whole genome shotgun (WGS) entry which is preliminary data.</text>
</comment>
<dbReference type="EMBL" id="BGPR01059054">
    <property type="protein sequence ID" value="GBO35123.1"/>
    <property type="molecule type" value="Genomic_DNA"/>
</dbReference>
<keyword evidence="2" id="KW-1185">Reference proteome</keyword>
<name>A0A4Y2WBT3_ARAVE</name>
<dbReference type="AlphaFoldDB" id="A0A4Y2WBT3"/>
<accession>A0A4Y2WBT3</accession>
<sequence>MDTITIVKHDNEASREPKDIHLHCSGKYPNLVKFLGIFREGGGRCWSDSSAILRTFYCRRNVFLSGPSVSDRICDNRKTIYPDCKAGSRWNARRTKMPLWLWQYFLLRYPEASHTSWQLAWPLSSNGSSKVLAWMYPS</sequence>
<protein>
    <submittedName>
        <fullName evidence="1">Uncharacterized protein</fullName>
    </submittedName>
</protein>
<reference evidence="1 2" key="1">
    <citation type="journal article" date="2019" name="Sci. Rep.">
        <title>Orb-weaving spider Araneus ventricosus genome elucidates the spidroin gene catalogue.</title>
        <authorList>
            <person name="Kono N."/>
            <person name="Nakamura H."/>
            <person name="Ohtoshi R."/>
            <person name="Moran D.A.P."/>
            <person name="Shinohara A."/>
            <person name="Yoshida Y."/>
            <person name="Fujiwara M."/>
            <person name="Mori M."/>
            <person name="Tomita M."/>
            <person name="Arakawa K."/>
        </authorList>
    </citation>
    <scope>NUCLEOTIDE SEQUENCE [LARGE SCALE GENOMIC DNA]</scope>
</reference>
<gene>
    <name evidence="1" type="ORF">AVEN_143044_1</name>
</gene>
<proteinExistence type="predicted"/>
<organism evidence="1 2">
    <name type="scientific">Araneus ventricosus</name>
    <name type="common">Orbweaver spider</name>
    <name type="synonym">Epeira ventricosa</name>
    <dbReference type="NCBI Taxonomy" id="182803"/>
    <lineage>
        <taxon>Eukaryota</taxon>
        <taxon>Metazoa</taxon>
        <taxon>Ecdysozoa</taxon>
        <taxon>Arthropoda</taxon>
        <taxon>Chelicerata</taxon>
        <taxon>Arachnida</taxon>
        <taxon>Araneae</taxon>
        <taxon>Araneomorphae</taxon>
        <taxon>Entelegynae</taxon>
        <taxon>Araneoidea</taxon>
        <taxon>Araneidae</taxon>
        <taxon>Araneus</taxon>
    </lineage>
</organism>
<evidence type="ECO:0000313" key="1">
    <source>
        <dbReference type="EMBL" id="GBO35123.1"/>
    </source>
</evidence>
<dbReference type="Proteomes" id="UP000499080">
    <property type="component" value="Unassembled WGS sequence"/>
</dbReference>
<evidence type="ECO:0000313" key="2">
    <source>
        <dbReference type="Proteomes" id="UP000499080"/>
    </source>
</evidence>